<sequence length="139" mass="15605">METTIHAELRARRVFVTRRGARRAKDMGELQRDLEEIARMLEKSPGEARVWLAHLDYLGEAEPPWGDFQVSETIVAAAVRWPYRGVRLRREGDRLLAQGAPREEVEPVADLLLAVLQNGENLLAAEVLACLQPKPGVEA</sequence>
<name>A0A399F052_9DEIN</name>
<organism evidence="1 2">
    <name type="scientific">Meiothermus luteus</name>
    <dbReference type="NCBI Taxonomy" id="2026184"/>
    <lineage>
        <taxon>Bacteria</taxon>
        <taxon>Thermotogati</taxon>
        <taxon>Deinococcota</taxon>
        <taxon>Deinococci</taxon>
        <taxon>Thermales</taxon>
        <taxon>Thermaceae</taxon>
        <taxon>Meiothermus</taxon>
    </lineage>
</organism>
<comment type="caution">
    <text evidence="1">The sequence shown here is derived from an EMBL/GenBank/DDBJ whole genome shotgun (WGS) entry which is preliminary data.</text>
</comment>
<dbReference type="OrthoDB" id="9904773at2"/>
<accession>A0A399F052</accession>
<evidence type="ECO:0000313" key="2">
    <source>
        <dbReference type="Proteomes" id="UP000265800"/>
    </source>
</evidence>
<protein>
    <submittedName>
        <fullName evidence="1">Uncharacterized protein</fullName>
    </submittedName>
</protein>
<dbReference type="Proteomes" id="UP000265800">
    <property type="component" value="Unassembled WGS sequence"/>
</dbReference>
<dbReference type="EMBL" id="QWKZ01000001">
    <property type="protein sequence ID" value="RIH90144.1"/>
    <property type="molecule type" value="Genomic_DNA"/>
</dbReference>
<proteinExistence type="predicted"/>
<dbReference type="AlphaFoldDB" id="A0A399F052"/>
<keyword evidence="2" id="KW-1185">Reference proteome</keyword>
<evidence type="ECO:0000313" key="1">
    <source>
        <dbReference type="EMBL" id="RIH90144.1"/>
    </source>
</evidence>
<dbReference type="RefSeq" id="WP_119358790.1">
    <property type="nucleotide sequence ID" value="NZ_QWKZ01000001.1"/>
</dbReference>
<reference evidence="1 2" key="1">
    <citation type="submission" date="2018-08" db="EMBL/GenBank/DDBJ databases">
        <title>Meiothermus luteus KCTC 52599 genome sequencing project.</title>
        <authorList>
            <person name="Da Costa M.S."/>
            <person name="Albuquerque L."/>
            <person name="Raposo P."/>
            <person name="Froufe H.J.C."/>
            <person name="Barroso C.S."/>
            <person name="Egas C."/>
        </authorList>
    </citation>
    <scope>NUCLEOTIDE SEQUENCE [LARGE SCALE GENOMIC DNA]</scope>
    <source>
        <strain evidence="1 2">KCTC 52599</strain>
    </source>
</reference>
<gene>
    <name evidence="1" type="ORF">Mlute_00066</name>
</gene>